<feature type="transmembrane region" description="Helical" evidence="6">
    <location>
        <begin position="266"/>
        <end position="286"/>
    </location>
</feature>
<keyword evidence="5 6" id="KW-0472">Membrane</keyword>
<comment type="subcellular location">
    <subcellularLocation>
        <location evidence="1">Cell membrane</location>
        <topology evidence="1">Multi-pass membrane protein</topology>
    </subcellularLocation>
</comment>
<evidence type="ECO:0000313" key="9">
    <source>
        <dbReference type="Proteomes" id="UP001144471"/>
    </source>
</evidence>
<name>A0A9W6GNL1_9FUSO</name>
<feature type="domain" description="EamA" evidence="7">
    <location>
        <begin position="149"/>
        <end position="282"/>
    </location>
</feature>
<feature type="transmembrane region" description="Helical" evidence="6">
    <location>
        <begin position="242"/>
        <end position="260"/>
    </location>
</feature>
<feature type="domain" description="EamA" evidence="7">
    <location>
        <begin position="9"/>
        <end position="139"/>
    </location>
</feature>
<evidence type="ECO:0000256" key="6">
    <source>
        <dbReference type="SAM" id="Phobius"/>
    </source>
</evidence>
<feature type="transmembrane region" description="Helical" evidence="6">
    <location>
        <begin position="38"/>
        <end position="57"/>
    </location>
</feature>
<dbReference type="AlphaFoldDB" id="A0A9W6GNL1"/>
<keyword evidence="4 6" id="KW-1133">Transmembrane helix</keyword>
<gene>
    <name evidence="8" type="ORF">PM10SUCC1_24750</name>
</gene>
<evidence type="ECO:0000256" key="5">
    <source>
        <dbReference type="ARBA" id="ARBA00023136"/>
    </source>
</evidence>
<feature type="transmembrane region" description="Helical" evidence="6">
    <location>
        <begin position="12"/>
        <end position="32"/>
    </location>
</feature>
<feature type="transmembrane region" description="Helical" evidence="6">
    <location>
        <begin position="153"/>
        <end position="173"/>
    </location>
</feature>
<dbReference type="Pfam" id="PF00892">
    <property type="entry name" value="EamA"/>
    <property type="match status" value="2"/>
</dbReference>
<feature type="transmembrane region" description="Helical" evidence="6">
    <location>
        <begin position="98"/>
        <end position="116"/>
    </location>
</feature>
<organism evidence="8 9">
    <name type="scientific">Propionigenium maris DSM 9537</name>
    <dbReference type="NCBI Taxonomy" id="1123000"/>
    <lineage>
        <taxon>Bacteria</taxon>
        <taxon>Fusobacteriati</taxon>
        <taxon>Fusobacteriota</taxon>
        <taxon>Fusobacteriia</taxon>
        <taxon>Fusobacteriales</taxon>
        <taxon>Fusobacteriaceae</taxon>
        <taxon>Propionigenium</taxon>
    </lineage>
</organism>
<keyword evidence="9" id="KW-1185">Reference proteome</keyword>
<evidence type="ECO:0000256" key="1">
    <source>
        <dbReference type="ARBA" id="ARBA00004651"/>
    </source>
</evidence>
<protein>
    <submittedName>
        <fullName evidence="8">Transporter</fullName>
    </submittedName>
</protein>
<sequence>MKGNKLHIIADLALVLVAIIWGSGFTASKIALDSGFGPFYMMAFRFTIAAVIMRVALHKKLKNITRDELKAGAIVGAFLFFAFGTQTVGLIFTTPSKNAFLTGTNVVMVPFIYWAISRVKPDIYSIIAAVVCFLGIGTLSYDGSFSMGIGDTLSLICAVGFACHISLTGFFAKKVDVIKLAFLQMVFAAILSFGTAIFFEDLPAEFSRTGVLSIIYLGVFSTMVAFFLQTVAQKYTTASRTAIILSTEAIFGTLFSVILLSEQLTVNMIIGGCAIFAAIITVETKWEFLKKKKDYKLESR</sequence>
<dbReference type="SUPFAM" id="SSF103481">
    <property type="entry name" value="Multidrug resistance efflux transporter EmrE"/>
    <property type="match status" value="2"/>
</dbReference>
<evidence type="ECO:0000313" key="8">
    <source>
        <dbReference type="EMBL" id="GLI56961.1"/>
    </source>
</evidence>
<feature type="transmembrane region" description="Helical" evidence="6">
    <location>
        <begin position="123"/>
        <end position="141"/>
    </location>
</feature>
<feature type="transmembrane region" description="Helical" evidence="6">
    <location>
        <begin position="180"/>
        <end position="199"/>
    </location>
</feature>
<dbReference type="PANTHER" id="PTHR42920:SF5">
    <property type="entry name" value="EAMA DOMAIN-CONTAINING PROTEIN"/>
    <property type="match status" value="1"/>
</dbReference>
<proteinExistence type="predicted"/>
<dbReference type="InterPro" id="IPR037185">
    <property type="entry name" value="EmrE-like"/>
</dbReference>
<reference evidence="8" key="1">
    <citation type="submission" date="2022-12" db="EMBL/GenBank/DDBJ databases">
        <title>Reference genome sequencing for broad-spectrum identification of bacterial and archaeal isolates by mass spectrometry.</title>
        <authorList>
            <person name="Sekiguchi Y."/>
            <person name="Tourlousse D.M."/>
        </authorList>
    </citation>
    <scope>NUCLEOTIDE SEQUENCE</scope>
    <source>
        <strain evidence="8">10succ1</strain>
    </source>
</reference>
<evidence type="ECO:0000256" key="4">
    <source>
        <dbReference type="ARBA" id="ARBA00022989"/>
    </source>
</evidence>
<accession>A0A9W6GNL1</accession>
<feature type="transmembrane region" description="Helical" evidence="6">
    <location>
        <begin position="69"/>
        <end position="92"/>
    </location>
</feature>
<evidence type="ECO:0000256" key="2">
    <source>
        <dbReference type="ARBA" id="ARBA00022475"/>
    </source>
</evidence>
<dbReference type="GO" id="GO:0005886">
    <property type="term" value="C:plasma membrane"/>
    <property type="evidence" value="ECO:0007669"/>
    <property type="project" value="UniProtKB-SubCell"/>
</dbReference>
<feature type="transmembrane region" description="Helical" evidence="6">
    <location>
        <begin position="211"/>
        <end position="230"/>
    </location>
</feature>
<keyword evidence="3 6" id="KW-0812">Transmembrane</keyword>
<dbReference type="InterPro" id="IPR000620">
    <property type="entry name" value="EamA_dom"/>
</dbReference>
<dbReference type="Proteomes" id="UP001144471">
    <property type="component" value="Unassembled WGS sequence"/>
</dbReference>
<dbReference type="RefSeq" id="WP_281836370.1">
    <property type="nucleotide sequence ID" value="NZ_BSDY01000011.1"/>
</dbReference>
<dbReference type="PANTHER" id="PTHR42920">
    <property type="entry name" value="OS03G0707200 PROTEIN-RELATED"/>
    <property type="match status" value="1"/>
</dbReference>
<dbReference type="InterPro" id="IPR051258">
    <property type="entry name" value="Diverse_Substrate_Transporter"/>
</dbReference>
<evidence type="ECO:0000256" key="3">
    <source>
        <dbReference type="ARBA" id="ARBA00022692"/>
    </source>
</evidence>
<comment type="caution">
    <text evidence="8">The sequence shown here is derived from an EMBL/GenBank/DDBJ whole genome shotgun (WGS) entry which is preliminary data.</text>
</comment>
<dbReference type="EMBL" id="BSDY01000011">
    <property type="protein sequence ID" value="GLI56961.1"/>
    <property type="molecule type" value="Genomic_DNA"/>
</dbReference>
<evidence type="ECO:0000259" key="7">
    <source>
        <dbReference type="Pfam" id="PF00892"/>
    </source>
</evidence>
<keyword evidence="2" id="KW-1003">Cell membrane</keyword>